<sequence>MDMSTVTKTKKITGSFSIGSFDTVYSQETILITPLECWRMVNDKKCGDNNMQTGPTGLSFTATPTGEAEQITLRQEKPDSPIESPFGLLNTTQQEGQFIQNQNTIVWGERTTNSSYTQTLLKGKGYLEIPRKPESDNSSRLYDTSRQIEISFLNKPDRDMVPIGHKVVGMVAGEIGPHKIGPYNIGPSIGPTN</sequence>
<accession>A0ABQ9Z9W6</accession>
<reference evidence="1 2" key="1">
    <citation type="journal article" date="2023" name="Nucleic Acids Res.">
        <title>The hologenome of Daphnia magna reveals possible DNA methylation and microbiome-mediated evolution of the host genome.</title>
        <authorList>
            <person name="Chaturvedi A."/>
            <person name="Li X."/>
            <person name="Dhandapani V."/>
            <person name="Marshall H."/>
            <person name="Kissane S."/>
            <person name="Cuenca-Cambronero M."/>
            <person name="Asole G."/>
            <person name="Calvet F."/>
            <person name="Ruiz-Romero M."/>
            <person name="Marangio P."/>
            <person name="Guigo R."/>
            <person name="Rago D."/>
            <person name="Mirbahai L."/>
            <person name="Eastwood N."/>
            <person name="Colbourne J.K."/>
            <person name="Zhou J."/>
            <person name="Mallon E."/>
            <person name="Orsini L."/>
        </authorList>
    </citation>
    <scope>NUCLEOTIDE SEQUENCE [LARGE SCALE GENOMIC DNA]</scope>
    <source>
        <strain evidence="1">LRV0_1</strain>
    </source>
</reference>
<dbReference type="Proteomes" id="UP001234178">
    <property type="component" value="Unassembled WGS sequence"/>
</dbReference>
<organism evidence="1 2">
    <name type="scientific">Daphnia magna</name>
    <dbReference type="NCBI Taxonomy" id="35525"/>
    <lineage>
        <taxon>Eukaryota</taxon>
        <taxon>Metazoa</taxon>
        <taxon>Ecdysozoa</taxon>
        <taxon>Arthropoda</taxon>
        <taxon>Crustacea</taxon>
        <taxon>Branchiopoda</taxon>
        <taxon>Diplostraca</taxon>
        <taxon>Cladocera</taxon>
        <taxon>Anomopoda</taxon>
        <taxon>Daphniidae</taxon>
        <taxon>Daphnia</taxon>
    </lineage>
</organism>
<protein>
    <submittedName>
        <fullName evidence="1">Uncharacterized protein</fullName>
    </submittedName>
</protein>
<evidence type="ECO:0000313" key="1">
    <source>
        <dbReference type="EMBL" id="KAK4009691.1"/>
    </source>
</evidence>
<gene>
    <name evidence="1" type="ORF">OUZ56_018837</name>
</gene>
<evidence type="ECO:0000313" key="2">
    <source>
        <dbReference type="Proteomes" id="UP001234178"/>
    </source>
</evidence>
<comment type="caution">
    <text evidence="1">The sequence shown here is derived from an EMBL/GenBank/DDBJ whole genome shotgun (WGS) entry which is preliminary data.</text>
</comment>
<name>A0ABQ9Z9W6_9CRUS</name>
<keyword evidence="2" id="KW-1185">Reference proteome</keyword>
<dbReference type="EMBL" id="JAOYFB010000003">
    <property type="protein sequence ID" value="KAK4009691.1"/>
    <property type="molecule type" value="Genomic_DNA"/>
</dbReference>
<proteinExistence type="predicted"/>